<dbReference type="SMART" id="SM00382">
    <property type="entry name" value="AAA"/>
    <property type="match status" value="1"/>
</dbReference>
<dbReference type="PROSITE" id="PS50893">
    <property type="entry name" value="ABC_TRANSPORTER_2"/>
    <property type="match status" value="1"/>
</dbReference>
<feature type="transmembrane region" description="Helical" evidence="9">
    <location>
        <begin position="496"/>
        <end position="524"/>
    </location>
</feature>
<dbReference type="Pfam" id="PF00005">
    <property type="entry name" value="ABC_tran"/>
    <property type="match status" value="1"/>
</dbReference>
<keyword evidence="4" id="KW-0547">Nucleotide-binding</keyword>
<accession>A0A4U6V3N4</accession>
<protein>
    <recommendedName>
        <fullName evidence="10">ABC transporter domain-containing protein</fullName>
    </recommendedName>
</protein>
<feature type="region of interest" description="Disordered" evidence="8">
    <location>
        <begin position="31"/>
        <end position="56"/>
    </location>
</feature>
<dbReference type="InterPro" id="IPR017871">
    <property type="entry name" value="ABC_transporter-like_CS"/>
</dbReference>
<feature type="compositionally biased region" description="Basic and acidic residues" evidence="8">
    <location>
        <begin position="40"/>
        <end position="52"/>
    </location>
</feature>
<dbReference type="GO" id="GO:0016887">
    <property type="term" value="F:ATP hydrolysis activity"/>
    <property type="evidence" value="ECO:0007669"/>
    <property type="project" value="InterPro"/>
</dbReference>
<evidence type="ECO:0000256" key="3">
    <source>
        <dbReference type="ARBA" id="ARBA00022692"/>
    </source>
</evidence>
<evidence type="ECO:0000256" key="9">
    <source>
        <dbReference type="SAM" id="Phobius"/>
    </source>
</evidence>
<dbReference type="Proteomes" id="UP000298652">
    <property type="component" value="Chromosome 3"/>
</dbReference>
<dbReference type="Gene3D" id="3.40.50.300">
    <property type="entry name" value="P-loop containing nucleotide triphosphate hydrolases"/>
    <property type="match status" value="1"/>
</dbReference>
<dbReference type="OMA" id="NFMAFLH"/>
<dbReference type="InterPro" id="IPR050352">
    <property type="entry name" value="ABCG_transporters"/>
</dbReference>
<dbReference type="InterPro" id="IPR013525">
    <property type="entry name" value="ABC2_TM"/>
</dbReference>
<gene>
    <name evidence="11" type="ORF">SEVIR_3G001300v2</name>
</gene>
<name>A0A4U6V3N4_SETVI</name>
<dbReference type="GO" id="GO:0005524">
    <property type="term" value="F:ATP binding"/>
    <property type="evidence" value="ECO:0007669"/>
    <property type="project" value="UniProtKB-KW"/>
</dbReference>
<evidence type="ECO:0000256" key="1">
    <source>
        <dbReference type="ARBA" id="ARBA00004141"/>
    </source>
</evidence>
<keyword evidence="5" id="KW-0067">ATP-binding</keyword>
<keyword evidence="7 9" id="KW-0472">Membrane</keyword>
<evidence type="ECO:0000256" key="5">
    <source>
        <dbReference type="ARBA" id="ARBA00022840"/>
    </source>
</evidence>
<evidence type="ECO:0000256" key="6">
    <source>
        <dbReference type="ARBA" id="ARBA00022989"/>
    </source>
</evidence>
<keyword evidence="12" id="KW-1185">Reference proteome</keyword>
<organism evidence="11 12">
    <name type="scientific">Setaria viridis</name>
    <name type="common">Green bristlegrass</name>
    <name type="synonym">Setaria italica subsp. viridis</name>
    <dbReference type="NCBI Taxonomy" id="4556"/>
    <lineage>
        <taxon>Eukaryota</taxon>
        <taxon>Viridiplantae</taxon>
        <taxon>Streptophyta</taxon>
        <taxon>Embryophyta</taxon>
        <taxon>Tracheophyta</taxon>
        <taxon>Spermatophyta</taxon>
        <taxon>Magnoliopsida</taxon>
        <taxon>Liliopsida</taxon>
        <taxon>Poales</taxon>
        <taxon>Poaceae</taxon>
        <taxon>PACMAD clade</taxon>
        <taxon>Panicoideae</taxon>
        <taxon>Panicodae</taxon>
        <taxon>Paniceae</taxon>
        <taxon>Cenchrinae</taxon>
        <taxon>Setaria</taxon>
    </lineage>
</organism>
<keyword evidence="6 9" id="KW-1133">Transmembrane helix</keyword>
<evidence type="ECO:0000256" key="8">
    <source>
        <dbReference type="SAM" id="MobiDB-lite"/>
    </source>
</evidence>
<evidence type="ECO:0000256" key="4">
    <source>
        <dbReference type="ARBA" id="ARBA00022741"/>
    </source>
</evidence>
<feature type="transmembrane region" description="Helical" evidence="9">
    <location>
        <begin position="459"/>
        <end position="484"/>
    </location>
</feature>
<dbReference type="InterPro" id="IPR003593">
    <property type="entry name" value="AAA+_ATPase"/>
</dbReference>
<dbReference type="PANTHER" id="PTHR48041:SF79">
    <property type="entry name" value="ABC TRANSPORTER G FAMILY MEMBER 5"/>
    <property type="match status" value="1"/>
</dbReference>
<keyword evidence="3 9" id="KW-0812">Transmembrane</keyword>
<dbReference type="EMBL" id="CM016554">
    <property type="protein sequence ID" value="TKW23658.1"/>
    <property type="molecule type" value="Genomic_DNA"/>
</dbReference>
<feature type="region of interest" description="Disordered" evidence="8">
    <location>
        <begin position="305"/>
        <end position="324"/>
    </location>
</feature>
<comment type="subcellular location">
    <subcellularLocation>
        <location evidence="1">Membrane</location>
        <topology evidence="1">Multi-pass membrane protein</topology>
    </subcellularLocation>
</comment>
<feature type="transmembrane region" description="Helical" evidence="9">
    <location>
        <begin position="386"/>
        <end position="405"/>
    </location>
</feature>
<evidence type="ECO:0000256" key="7">
    <source>
        <dbReference type="ARBA" id="ARBA00023136"/>
    </source>
</evidence>
<feature type="domain" description="ABC transporter" evidence="10">
    <location>
        <begin position="40"/>
        <end position="283"/>
    </location>
</feature>
<dbReference type="SUPFAM" id="SSF52540">
    <property type="entry name" value="P-loop containing nucleoside triphosphate hydrolases"/>
    <property type="match status" value="1"/>
</dbReference>
<proteinExistence type="predicted"/>
<evidence type="ECO:0000313" key="12">
    <source>
        <dbReference type="Proteomes" id="UP000298652"/>
    </source>
</evidence>
<evidence type="ECO:0000256" key="2">
    <source>
        <dbReference type="ARBA" id="ARBA00022448"/>
    </source>
</evidence>
<evidence type="ECO:0000313" key="11">
    <source>
        <dbReference type="EMBL" id="TKW23658.1"/>
    </source>
</evidence>
<dbReference type="Gramene" id="TKW23658">
    <property type="protein sequence ID" value="TKW23658"/>
    <property type="gene ID" value="SEVIR_3G001300v2"/>
</dbReference>
<sequence length="676" mass="72566">MKAKKACAGGGCDIEARGISYRIAVSTGRSRHHPPLKVWSRSDDDAAQDHHQQLNGGGVRQVLRNVTCRARPGELLAIVGPSGAGKSTLLEILAGRLSPSPAPELLLLDGTAATSADLRRVSGYVTQQDVLFPLLTVRETLLYSARLRLGATLPGKDMDARVDALLDDLTLRRAAATRIKDLSGGERRRVSIGVEAVHDPAVLILDEPTSGLDSASALQIVGALRAMAETRGRTVLLSIHQPGARIVKMFDSVLLLAAGSVLHHGTIDGLRSLLAGAGLSLPPHVDAVEFSIDSVDALRLHRRHLTSPQQAAPPDPQPHPASSREGRCTLQQLFQLHSKQQVADEDAAKTTAMAKTGSRYANSRAREVAVLSQRFFKNVARTRQLFACRTVCMLVAGLALGSIFYDLGEEKVAERVGLFAFLLTFLLSSTTEALPIFLQEREILAKETSSGAYRVSSYALANAVVFLPFQLALAVVFAAPVYWLAGLRRTAAAFGYFLLVVWLILYTANSVVVCFAAAAPDFVVGNAAIQGVMGSFFLFSGYFIARSAMPGCWVFMHYLSLFKWPFEALLVNEFAGGGRCVVRALGSCVATGDEVLRREGLGEECRWRNVGVMVAFMASYRLLGYAVLRIRCTLALNRGAMADISLGRRLKSQLAIVGAAASSSATTPSVSLAAAR</sequence>
<keyword evidence="2" id="KW-0813">Transport</keyword>
<dbReference type="Pfam" id="PF01061">
    <property type="entry name" value="ABC2_membrane"/>
    <property type="match status" value="1"/>
</dbReference>
<dbReference type="PROSITE" id="PS00211">
    <property type="entry name" value="ABC_TRANSPORTER_1"/>
    <property type="match status" value="1"/>
</dbReference>
<feature type="transmembrane region" description="Helical" evidence="9">
    <location>
        <begin position="417"/>
        <end position="438"/>
    </location>
</feature>
<dbReference type="FunFam" id="3.40.50.300:FF:001473">
    <property type="entry name" value="ATP-binding cassette transporter"/>
    <property type="match status" value="1"/>
</dbReference>
<dbReference type="InterPro" id="IPR003439">
    <property type="entry name" value="ABC_transporter-like_ATP-bd"/>
</dbReference>
<reference evidence="11" key="1">
    <citation type="submission" date="2019-03" db="EMBL/GenBank/DDBJ databases">
        <title>WGS assembly of Setaria viridis.</title>
        <authorList>
            <person name="Huang P."/>
            <person name="Jenkins J."/>
            <person name="Grimwood J."/>
            <person name="Barry K."/>
            <person name="Healey A."/>
            <person name="Mamidi S."/>
            <person name="Sreedasyam A."/>
            <person name="Shu S."/>
            <person name="Feldman M."/>
            <person name="Wu J."/>
            <person name="Yu Y."/>
            <person name="Chen C."/>
            <person name="Johnson J."/>
            <person name="Rokhsar D."/>
            <person name="Baxter I."/>
            <person name="Schmutz J."/>
            <person name="Brutnell T."/>
            <person name="Kellogg E."/>
        </authorList>
    </citation>
    <scope>NUCLEOTIDE SEQUENCE [LARGE SCALE GENOMIC DNA]</scope>
</reference>
<dbReference type="PANTHER" id="PTHR48041">
    <property type="entry name" value="ABC TRANSPORTER G FAMILY MEMBER 28"/>
    <property type="match status" value="1"/>
</dbReference>
<dbReference type="GO" id="GO:0140359">
    <property type="term" value="F:ABC-type transporter activity"/>
    <property type="evidence" value="ECO:0007669"/>
    <property type="project" value="InterPro"/>
</dbReference>
<evidence type="ECO:0000259" key="10">
    <source>
        <dbReference type="PROSITE" id="PS50893"/>
    </source>
</evidence>
<dbReference type="InterPro" id="IPR027417">
    <property type="entry name" value="P-loop_NTPase"/>
</dbReference>
<dbReference type="AlphaFoldDB" id="A0A4U6V3N4"/>
<dbReference type="GO" id="GO:0016020">
    <property type="term" value="C:membrane"/>
    <property type="evidence" value="ECO:0007669"/>
    <property type="project" value="UniProtKB-SubCell"/>
</dbReference>